<dbReference type="Proteomes" id="UP000469430">
    <property type="component" value="Unassembled WGS sequence"/>
</dbReference>
<dbReference type="InterPro" id="IPR000182">
    <property type="entry name" value="GNAT_dom"/>
</dbReference>
<gene>
    <name evidence="4" type="ORF">GRI97_12030</name>
</gene>
<dbReference type="Gene3D" id="3.40.630.30">
    <property type="match status" value="1"/>
</dbReference>
<dbReference type="PANTHER" id="PTHR43420:SF12">
    <property type="entry name" value="N-ACETYLTRANSFERASE DOMAIN-CONTAINING PROTEIN"/>
    <property type="match status" value="1"/>
</dbReference>
<dbReference type="EMBL" id="WTYJ01000002">
    <property type="protein sequence ID" value="MXO99719.1"/>
    <property type="molecule type" value="Genomic_DNA"/>
</dbReference>
<evidence type="ECO:0000256" key="2">
    <source>
        <dbReference type="ARBA" id="ARBA00023315"/>
    </source>
</evidence>
<dbReference type="PROSITE" id="PS51186">
    <property type="entry name" value="GNAT"/>
    <property type="match status" value="1"/>
</dbReference>
<organism evidence="4 5">
    <name type="scientific">Croceibacterium xixiisoli</name>
    <dbReference type="NCBI Taxonomy" id="1476466"/>
    <lineage>
        <taxon>Bacteria</taxon>
        <taxon>Pseudomonadati</taxon>
        <taxon>Pseudomonadota</taxon>
        <taxon>Alphaproteobacteria</taxon>
        <taxon>Sphingomonadales</taxon>
        <taxon>Erythrobacteraceae</taxon>
        <taxon>Croceibacterium</taxon>
    </lineage>
</organism>
<sequence>MGVMQVSFDPAYGEAWTRRQVADTLLMPRTHYCLINANGLQPDAEEMAAGFTLSRCVTDEEELLLIAVSPQFRGKGLGGKLLGSTISASWNRGMTRVFLEMREHNPAERLYLRHGFVRAGRRPDYYRNGVSDPIDAITFMLVKNTAS</sequence>
<dbReference type="OrthoDB" id="9804026at2"/>
<name>A0A6I4TX03_9SPHN</name>
<dbReference type="InterPro" id="IPR016181">
    <property type="entry name" value="Acyl_CoA_acyltransferase"/>
</dbReference>
<accession>A0A6I4TX03</accession>
<keyword evidence="5" id="KW-1185">Reference proteome</keyword>
<keyword evidence="2" id="KW-0012">Acyltransferase</keyword>
<feature type="domain" description="N-acetyltransferase" evidence="3">
    <location>
        <begin position="1"/>
        <end position="137"/>
    </location>
</feature>
<dbReference type="PANTHER" id="PTHR43420">
    <property type="entry name" value="ACETYLTRANSFERASE"/>
    <property type="match status" value="1"/>
</dbReference>
<keyword evidence="1 4" id="KW-0808">Transferase</keyword>
<proteinExistence type="predicted"/>
<dbReference type="AlphaFoldDB" id="A0A6I4TX03"/>
<dbReference type="Pfam" id="PF13508">
    <property type="entry name" value="Acetyltransf_7"/>
    <property type="match status" value="1"/>
</dbReference>
<dbReference type="GO" id="GO:0016747">
    <property type="term" value="F:acyltransferase activity, transferring groups other than amino-acyl groups"/>
    <property type="evidence" value="ECO:0007669"/>
    <property type="project" value="InterPro"/>
</dbReference>
<evidence type="ECO:0000313" key="5">
    <source>
        <dbReference type="Proteomes" id="UP000469430"/>
    </source>
</evidence>
<evidence type="ECO:0000259" key="3">
    <source>
        <dbReference type="PROSITE" id="PS51186"/>
    </source>
</evidence>
<reference evidence="4 5" key="1">
    <citation type="submission" date="2019-12" db="EMBL/GenBank/DDBJ databases">
        <title>Genomic-based taxomic classification of the family Erythrobacteraceae.</title>
        <authorList>
            <person name="Xu L."/>
        </authorList>
    </citation>
    <scope>NUCLEOTIDE SEQUENCE [LARGE SCALE GENOMIC DNA]</scope>
    <source>
        <strain evidence="4 5">S36</strain>
    </source>
</reference>
<evidence type="ECO:0000256" key="1">
    <source>
        <dbReference type="ARBA" id="ARBA00022679"/>
    </source>
</evidence>
<evidence type="ECO:0000313" key="4">
    <source>
        <dbReference type="EMBL" id="MXO99719.1"/>
    </source>
</evidence>
<protein>
    <submittedName>
        <fullName evidence="4">GNAT family N-acetyltransferase</fullName>
    </submittedName>
</protein>
<comment type="caution">
    <text evidence="4">The sequence shown here is derived from an EMBL/GenBank/DDBJ whole genome shotgun (WGS) entry which is preliminary data.</text>
</comment>
<dbReference type="SUPFAM" id="SSF55729">
    <property type="entry name" value="Acyl-CoA N-acyltransferases (Nat)"/>
    <property type="match status" value="1"/>
</dbReference>
<dbReference type="InterPro" id="IPR050680">
    <property type="entry name" value="YpeA/RimI_acetyltransf"/>
</dbReference>